<proteinExistence type="inferred from homology"/>
<comment type="similarity">
    <text evidence="1">Belongs to the RecO family.</text>
</comment>
<sequence>MTSRLYRDTGIVLRTYKLGESDKIVIFLTENYGKVRAVAKGIRKTRSKFGGRLEPLSHVAVQFHRGRDLDIISQVESVDSHGTVFGNLDAMTQASSLLEAVDQLVPDREPVPQMFKMLLGARQTLLTRPSPLVVPAFLWKLLVAEGVRPQLDSCVACGEGSGEDINFVAFDIQQGGVVCRSCRAGFAISPAALKLLRDVLGGRLGEMLDQAHQPGPQTLNDPVLNEVAQLATRAFEHHIERRLRSVSLFEQH</sequence>
<dbReference type="EMBL" id="CAEZZV010000078">
    <property type="protein sequence ID" value="CAB4778857.1"/>
    <property type="molecule type" value="Genomic_DNA"/>
</dbReference>
<dbReference type="InterPro" id="IPR037278">
    <property type="entry name" value="ARFGAP/RecO"/>
</dbReference>
<evidence type="ECO:0000256" key="4">
    <source>
        <dbReference type="ARBA" id="ARBA00023172"/>
    </source>
</evidence>
<evidence type="ECO:0000256" key="3">
    <source>
        <dbReference type="ARBA" id="ARBA00022763"/>
    </source>
</evidence>
<feature type="domain" description="DNA replication/recombination mediator RecO N-terminal" evidence="7">
    <location>
        <begin position="5"/>
        <end position="80"/>
    </location>
</feature>
<dbReference type="GO" id="GO:0006302">
    <property type="term" value="P:double-strand break repair"/>
    <property type="evidence" value="ECO:0007669"/>
    <property type="project" value="TreeGrafter"/>
</dbReference>
<keyword evidence="3" id="KW-0227">DNA damage</keyword>
<dbReference type="Pfam" id="PF02565">
    <property type="entry name" value="RecO_C"/>
    <property type="match status" value="1"/>
</dbReference>
<dbReference type="GO" id="GO:0043590">
    <property type="term" value="C:bacterial nucleoid"/>
    <property type="evidence" value="ECO:0007669"/>
    <property type="project" value="TreeGrafter"/>
</dbReference>
<dbReference type="InterPro" id="IPR022572">
    <property type="entry name" value="DNA_rep/recomb_RecO_N"/>
</dbReference>
<evidence type="ECO:0000256" key="2">
    <source>
        <dbReference type="ARBA" id="ARBA00021310"/>
    </source>
</evidence>
<keyword evidence="5" id="KW-0234">DNA repair</keyword>
<gene>
    <name evidence="8" type="ORF">UFOPK2921_00725</name>
</gene>
<dbReference type="PANTHER" id="PTHR33991">
    <property type="entry name" value="DNA REPAIR PROTEIN RECO"/>
    <property type="match status" value="1"/>
</dbReference>
<dbReference type="Pfam" id="PF11967">
    <property type="entry name" value="RecO_N"/>
    <property type="match status" value="1"/>
</dbReference>
<evidence type="ECO:0000256" key="5">
    <source>
        <dbReference type="ARBA" id="ARBA00023204"/>
    </source>
</evidence>
<keyword evidence="4" id="KW-0233">DNA recombination</keyword>
<name>A0A6J6W860_9ZZZZ</name>
<dbReference type="InterPro" id="IPR012340">
    <property type="entry name" value="NA-bd_OB-fold"/>
</dbReference>
<dbReference type="AlphaFoldDB" id="A0A6J6W860"/>
<evidence type="ECO:0000256" key="6">
    <source>
        <dbReference type="ARBA" id="ARBA00033409"/>
    </source>
</evidence>
<protein>
    <recommendedName>
        <fullName evidence="2">DNA repair protein RecO</fullName>
    </recommendedName>
    <alternativeName>
        <fullName evidence="6">Recombination protein O</fullName>
    </alternativeName>
</protein>
<accession>A0A6J6W860</accession>
<dbReference type="Gene3D" id="2.40.50.140">
    <property type="entry name" value="Nucleic acid-binding proteins"/>
    <property type="match status" value="1"/>
</dbReference>
<dbReference type="GO" id="GO:0006310">
    <property type="term" value="P:DNA recombination"/>
    <property type="evidence" value="ECO:0007669"/>
    <property type="project" value="UniProtKB-KW"/>
</dbReference>
<evidence type="ECO:0000256" key="1">
    <source>
        <dbReference type="ARBA" id="ARBA00007452"/>
    </source>
</evidence>
<dbReference type="SUPFAM" id="SSF50249">
    <property type="entry name" value="Nucleic acid-binding proteins"/>
    <property type="match status" value="1"/>
</dbReference>
<dbReference type="NCBIfam" id="TIGR00613">
    <property type="entry name" value="reco"/>
    <property type="match status" value="1"/>
</dbReference>
<dbReference type="PANTHER" id="PTHR33991:SF1">
    <property type="entry name" value="DNA REPAIR PROTEIN RECO"/>
    <property type="match status" value="1"/>
</dbReference>
<dbReference type="InterPro" id="IPR003717">
    <property type="entry name" value="RecO"/>
</dbReference>
<organism evidence="8">
    <name type="scientific">freshwater metagenome</name>
    <dbReference type="NCBI Taxonomy" id="449393"/>
    <lineage>
        <taxon>unclassified sequences</taxon>
        <taxon>metagenomes</taxon>
        <taxon>ecological metagenomes</taxon>
    </lineage>
</organism>
<dbReference type="SUPFAM" id="SSF57863">
    <property type="entry name" value="ArfGap/RecO-like zinc finger"/>
    <property type="match status" value="1"/>
</dbReference>
<evidence type="ECO:0000259" key="7">
    <source>
        <dbReference type="Pfam" id="PF11967"/>
    </source>
</evidence>
<reference evidence="8" key="1">
    <citation type="submission" date="2020-05" db="EMBL/GenBank/DDBJ databases">
        <authorList>
            <person name="Chiriac C."/>
            <person name="Salcher M."/>
            <person name="Ghai R."/>
            <person name="Kavagutti S V."/>
        </authorList>
    </citation>
    <scope>NUCLEOTIDE SEQUENCE</scope>
</reference>
<dbReference type="HAMAP" id="MF_00201">
    <property type="entry name" value="RecO"/>
    <property type="match status" value="1"/>
</dbReference>
<evidence type="ECO:0000313" key="8">
    <source>
        <dbReference type="EMBL" id="CAB4778857.1"/>
    </source>
</evidence>
<dbReference type="InterPro" id="IPR042242">
    <property type="entry name" value="RecO_C"/>
</dbReference>
<dbReference type="Gene3D" id="1.20.1440.120">
    <property type="entry name" value="Recombination protein O, C-terminal domain"/>
    <property type="match status" value="1"/>
</dbReference>